<dbReference type="PATRIC" id="fig|1263867.3.peg.1110"/>
<organism evidence="2 3">
    <name type="scientific">Rhodopirellula europaea 6C</name>
    <dbReference type="NCBI Taxonomy" id="1263867"/>
    <lineage>
        <taxon>Bacteria</taxon>
        <taxon>Pseudomonadati</taxon>
        <taxon>Planctomycetota</taxon>
        <taxon>Planctomycetia</taxon>
        <taxon>Pirellulales</taxon>
        <taxon>Pirellulaceae</taxon>
        <taxon>Rhodopirellula</taxon>
    </lineage>
</organism>
<comment type="caution">
    <text evidence="2">The sequence shown here is derived from an EMBL/GenBank/DDBJ whole genome shotgun (WGS) entry which is preliminary data.</text>
</comment>
<dbReference type="EMBL" id="ANMO01000058">
    <property type="protein sequence ID" value="EMB18239.1"/>
    <property type="molecule type" value="Genomic_DNA"/>
</dbReference>
<proteinExistence type="predicted"/>
<sequence length="44" mass="4537">MSASTAAFDSDSSQSEMCSASDGATVVRPTEGFYDTALNEANDV</sequence>
<reference evidence="2" key="2">
    <citation type="journal article" date="2013" name="Mar. Genomics">
        <title>Expression of sulfatases in Rhodopirellula baltica and the diversity of sulfatases in the genus Rhodopirellula.</title>
        <authorList>
            <person name="Wegner C.E."/>
            <person name="Richter-Heitmann T."/>
            <person name="Klindworth A."/>
            <person name="Klockow C."/>
            <person name="Richter M."/>
            <person name="Achstetter T."/>
            <person name="Glockner F.O."/>
            <person name="Harder J."/>
        </authorList>
    </citation>
    <scope>NUCLEOTIDE SEQUENCE [LARGE SCALE GENOMIC DNA]</scope>
    <source>
        <strain evidence="2">6C</strain>
    </source>
</reference>
<accession>M2B7R2</accession>
<name>M2B7R2_9BACT</name>
<dbReference type="AlphaFoldDB" id="M2B7R2"/>
<keyword evidence="3" id="KW-1185">Reference proteome</keyword>
<evidence type="ECO:0000313" key="3">
    <source>
        <dbReference type="Proteomes" id="UP000011529"/>
    </source>
</evidence>
<reference evidence="2" key="1">
    <citation type="submission" date="2012-11" db="EMBL/GenBank/DDBJ databases">
        <title>Permanent draft genomes of Rhodopirellula europaea strain SH398 and 6C.</title>
        <authorList>
            <person name="Richter M."/>
            <person name="Richter-Heitmann T."/>
            <person name="Frank C."/>
            <person name="Harder J."/>
            <person name="Glockner F.O."/>
        </authorList>
    </citation>
    <scope>NUCLEOTIDE SEQUENCE</scope>
    <source>
        <strain evidence="2">6C</strain>
    </source>
</reference>
<evidence type="ECO:0000313" key="2">
    <source>
        <dbReference type="EMBL" id="EMB18239.1"/>
    </source>
</evidence>
<dbReference type="Proteomes" id="UP000011529">
    <property type="component" value="Unassembled WGS sequence"/>
</dbReference>
<feature type="compositionally biased region" description="Low complexity" evidence="1">
    <location>
        <begin position="1"/>
        <end position="15"/>
    </location>
</feature>
<feature type="region of interest" description="Disordered" evidence="1">
    <location>
        <begin position="1"/>
        <end position="25"/>
    </location>
</feature>
<evidence type="ECO:0000256" key="1">
    <source>
        <dbReference type="SAM" id="MobiDB-lite"/>
    </source>
</evidence>
<gene>
    <name evidence="2" type="ORF">RE6C_01048</name>
</gene>
<protein>
    <submittedName>
        <fullName evidence="2">Uncharacterized protein</fullName>
    </submittedName>
</protein>